<keyword evidence="6 10" id="KW-0812">Transmembrane</keyword>
<dbReference type="SMART" id="SM00387">
    <property type="entry name" value="HATPase_c"/>
    <property type="match status" value="1"/>
</dbReference>
<feature type="domain" description="HAMP" evidence="12">
    <location>
        <begin position="161"/>
        <end position="214"/>
    </location>
</feature>
<gene>
    <name evidence="13" type="ORF">I596_2829</name>
</gene>
<feature type="transmembrane region" description="Helical" evidence="10">
    <location>
        <begin position="137"/>
        <end position="160"/>
    </location>
</feature>
<keyword evidence="8 10" id="KW-1133">Transmembrane helix</keyword>
<keyword evidence="14" id="KW-1185">Reference proteome</keyword>
<evidence type="ECO:0000256" key="7">
    <source>
        <dbReference type="ARBA" id="ARBA00022777"/>
    </source>
</evidence>
<comment type="subcellular location">
    <subcellularLocation>
        <location evidence="2">Membrane</location>
    </subcellularLocation>
</comment>
<protein>
    <recommendedName>
        <fullName evidence="3">histidine kinase</fullName>
        <ecNumber evidence="3">2.7.13.3</ecNumber>
    </recommendedName>
</protein>
<accession>A0A160DXW0</accession>
<evidence type="ECO:0000313" key="14">
    <source>
        <dbReference type="Proteomes" id="UP000076830"/>
    </source>
</evidence>
<dbReference type="Pfam" id="PF00512">
    <property type="entry name" value="HisKA"/>
    <property type="match status" value="1"/>
</dbReference>
<evidence type="ECO:0000259" key="12">
    <source>
        <dbReference type="PROSITE" id="PS50885"/>
    </source>
</evidence>
<dbReference type="InterPro" id="IPR003594">
    <property type="entry name" value="HATPase_dom"/>
</dbReference>
<dbReference type="InterPro" id="IPR005467">
    <property type="entry name" value="His_kinase_dom"/>
</dbReference>
<feature type="transmembrane region" description="Helical" evidence="10">
    <location>
        <begin position="12"/>
        <end position="37"/>
    </location>
</feature>
<evidence type="ECO:0000256" key="3">
    <source>
        <dbReference type="ARBA" id="ARBA00012438"/>
    </source>
</evidence>
<dbReference type="KEGG" id="dko:I596_2829"/>
<sequence length="422" mass="45734">MKPRRRLQRRLLVAFAALTLGVAGLFALYAIAFVYMVEDHFFVAQLRDEAAYLTDAQAKSGQWPAPRSPHLALYTDTATLPDDLRAQFRQESWRSEFPGRDGRHYHVLPLAGTDGRPAWLVAEVGSRLVVRPIRNQIFALLAWSGAAVLAAALLLGAWVARRTSRPLAELADVVAALHPGDLPEHLPAATGDDEVGTLARGLDALIGRIRTFIAREQDFTRDASHELRTPLAVIRSAGERLAAEADLDATQRRHLDHIRLSAAQLEQTVTTLLALAREQPLDAAGPTRLLPLIERVIVEQAPLIGDRPIRVDLDVAPAAASTHPAAVLHILLSNLIGNAFAHTARGTVRIDIADGTLRIANHGHAIDDALRATLHQPFTKREGSAGFGLGLAIVQRLCDRNGIALAIDHDADGTQARIGLDA</sequence>
<feature type="domain" description="Histidine kinase" evidence="11">
    <location>
        <begin position="222"/>
        <end position="422"/>
    </location>
</feature>
<dbReference type="EMBL" id="CP015249">
    <property type="protein sequence ID" value="ANB18823.1"/>
    <property type="molecule type" value="Genomic_DNA"/>
</dbReference>
<dbReference type="InterPro" id="IPR050428">
    <property type="entry name" value="TCS_sensor_his_kinase"/>
</dbReference>
<dbReference type="InterPro" id="IPR036097">
    <property type="entry name" value="HisK_dim/P_sf"/>
</dbReference>
<evidence type="ECO:0000256" key="10">
    <source>
        <dbReference type="SAM" id="Phobius"/>
    </source>
</evidence>
<dbReference type="Pfam" id="PF02518">
    <property type="entry name" value="HATPase_c"/>
    <property type="match status" value="1"/>
</dbReference>
<dbReference type="PATRIC" id="fig|1300342.3.peg.2755"/>
<dbReference type="InterPro" id="IPR003660">
    <property type="entry name" value="HAMP_dom"/>
</dbReference>
<comment type="catalytic activity">
    <reaction evidence="1">
        <text>ATP + protein L-histidine = ADP + protein N-phospho-L-histidine.</text>
        <dbReference type="EC" id="2.7.13.3"/>
    </reaction>
</comment>
<dbReference type="InterPro" id="IPR003661">
    <property type="entry name" value="HisK_dim/P_dom"/>
</dbReference>
<dbReference type="SMART" id="SM00304">
    <property type="entry name" value="HAMP"/>
    <property type="match status" value="1"/>
</dbReference>
<evidence type="ECO:0000256" key="1">
    <source>
        <dbReference type="ARBA" id="ARBA00000085"/>
    </source>
</evidence>
<evidence type="ECO:0000259" key="11">
    <source>
        <dbReference type="PROSITE" id="PS50109"/>
    </source>
</evidence>
<dbReference type="PANTHER" id="PTHR45436">
    <property type="entry name" value="SENSOR HISTIDINE KINASE YKOH"/>
    <property type="match status" value="1"/>
</dbReference>
<evidence type="ECO:0000256" key="8">
    <source>
        <dbReference type="ARBA" id="ARBA00022989"/>
    </source>
</evidence>
<evidence type="ECO:0000256" key="4">
    <source>
        <dbReference type="ARBA" id="ARBA00022553"/>
    </source>
</evidence>
<dbReference type="EC" id="2.7.13.3" evidence="3"/>
<keyword evidence="10" id="KW-0472">Membrane</keyword>
<dbReference type="OrthoDB" id="9121563at2"/>
<dbReference type="Gene3D" id="1.10.287.130">
    <property type="match status" value="1"/>
</dbReference>
<keyword evidence="4" id="KW-0597">Phosphoprotein</keyword>
<dbReference type="CDD" id="cd00082">
    <property type="entry name" value="HisKA"/>
    <property type="match status" value="1"/>
</dbReference>
<dbReference type="GO" id="GO:0000155">
    <property type="term" value="F:phosphorelay sensor kinase activity"/>
    <property type="evidence" value="ECO:0007669"/>
    <property type="project" value="InterPro"/>
</dbReference>
<dbReference type="SUPFAM" id="SSF55874">
    <property type="entry name" value="ATPase domain of HSP90 chaperone/DNA topoisomerase II/histidine kinase"/>
    <property type="match status" value="1"/>
</dbReference>
<dbReference type="Gene3D" id="3.30.565.10">
    <property type="entry name" value="Histidine kinase-like ATPase, C-terminal domain"/>
    <property type="match status" value="1"/>
</dbReference>
<keyword evidence="9" id="KW-0902">Two-component regulatory system</keyword>
<dbReference type="SMART" id="SM00388">
    <property type="entry name" value="HisKA"/>
    <property type="match status" value="1"/>
</dbReference>
<dbReference type="PROSITE" id="PS50109">
    <property type="entry name" value="HIS_KIN"/>
    <property type="match status" value="1"/>
</dbReference>
<dbReference type="SUPFAM" id="SSF47384">
    <property type="entry name" value="Homodimeric domain of signal transducing histidine kinase"/>
    <property type="match status" value="1"/>
</dbReference>
<name>A0A160DXW0_9GAMM</name>
<evidence type="ECO:0000256" key="9">
    <source>
        <dbReference type="ARBA" id="ARBA00023012"/>
    </source>
</evidence>
<keyword evidence="5" id="KW-0808">Transferase</keyword>
<dbReference type="PANTHER" id="PTHR45436:SF16">
    <property type="entry name" value="HISTIDINE KINASE"/>
    <property type="match status" value="1"/>
</dbReference>
<evidence type="ECO:0000256" key="5">
    <source>
        <dbReference type="ARBA" id="ARBA00022679"/>
    </source>
</evidence>
<dbReference type="GO" id="GO:0005886">
    <property type="term" value="C:plasma membrane"/>
    <property type="evidence" value="ECO:0007669"/>
    <property type="project" value="TreeGrafter"/>
</dbReference>
<evidence type="ECO:0000313" key="13">
    <source>
        <dbReference type="EMBL" id="ANB18823.1"/>
    </source>
</evidence>
<dbReference type="CDD" id="cd06225">
    <property type="entry name" value="HAMP"/>
    <property type="match status" value="1"/>
</dbReference>
<keyword evidence="7" id="KW-0418">Kinase</keyword>
<dbReference type="STRING" id="1300342.I596_2829"/>
<dbReference type="InterPro" id="IPR036890">
    <property type="entry name" value="HATPase_C_sf"/>
</dbReference>
<proteinExistence type="predicted"/>
<organism evidence="13 14">
    <name type="scientific">Dokdonella koreensis DS-123</name>
    <dbReference type="NCBI Taxonomy" id="1300342"/>
    <lineage>
        <taxon>Bacteria</taxon>
        <taxon>Pseudomonadati</taxon>
        <taxon>Pseudomonadota</taxon>
        <taxon>Gammaproteobacteria</taxon>
        <taxon>Lysobacterales</taxon>
        <taxon>Rhodanobacteraceae</taxon>
        <taxon>Dokdonella</taxon>
    </lineage>
</organism>
<evidence type="ECO:0000256" key="2">
    <source>
        <dbReference type="ARBA" id="ARBA00004370"/>
    </source>
</evidence>
<reference evidence="13 14" key="1">
    <citation type="submission" date="2016-04" db="EMBL/GenBank/DDBJ databases">
        <title>Complete genome sequence of Dokdonella koreensis DS-123T.</title>
        <authorList>
            <person name="Kim J.F."/>
            <person name="Lee H."/>
            <person name="Kwak M.-J."/>
        </authorList>
    </citation>
    <scope>NUCLEOTIDE SEQUENCE [LARGE SCALE GENOMIC DNA]</scope>
    <source>
        <strain evidence="13 14">DS-123</strain>
    </source>
</reference>
<dbReference type="Proteomes" id="UP000076830">
    <property type="component" value="Chromosome"/>
</dbReference>
<dbReference type="AlphaFoldDB" id="A0A160DXW0"/>
<dbReference type="Pfam" id="PF00672">
    <property type="entry name" value="HAMP"/>
    <property type="match status" value="1"/>
</dbReference>
<evidence type="ECO:0000256" key="6">
    <source>
        <dbReference type="ARBA" id="ARBA00022692"/>
    </source>
</evidence>
<dbReference type="PROSITE" id="PS50885">
    <property type="entry name" value="HAMP"/>
    <property type="match status" value="1"/>
</dbReference>
<dbReference type="SUPFAM" id="SSF158472">
    <property type="entry name" value="HAMP domain-like"/>
    <property type="match status" value="1"/>
</dbReference>
<dbReference type="Gene3D" id="6.10.340.10">
    <property type="match status" value="1"/>
</dbReference>
<dbReference type="RefSeq" id="WP_067648837.1">
    <property type="nucleotide sequence ID" value="NZ_CP015249.1"/>
</dbReference>